<evidence type="ECO:0000313" key="1">
    <source>
        <dbReference type="EMBL" id="RWQ96902.1"/>
    </source>
</evidence>
<evidence type="ECO:0000313" key="2">
    <source>
        <dbReference type="Proteomes" id="UP000283841"/>
    </source>
</evidence>
<protein>
    <submittedName>
        <fullName evidence="1">Uncharacterized protein</fullName>
    </submittedName>
</protein>
<sequence>MSAMLIQLYTFFPPQLTASFSSFRSPTTCTKLTRLLKNWSLCATMHILCLSSSVIMSRVCFIPLHSCMRICVAYRIVWWGISSISNDLSGG</sequence>
<dbReference type="Proteomes" id="UP000283841">
    <property type="component" value="Unassembled WGS sequence"/>
</dbReference>
<dbReference type="AlphaFoldDB" id="A0A443HYH9"/>
<dbReference type="EMBL" id="RCNU01000003">
    <property type="protein sequence ID" value="RWQ96902.1"/>
    <property type="molecule type" value="Genomic_DNA"/>
</dbReference>
<dbReference type="GeneID" id="39599538"/>
<name>A0A443HYH9_BYSSP</name>
<accession>A0A443HYH9</accession>
<comment type="caution">
    <text evidence="1">The sequence shown here is derived from an EMBL/GenBank/DDBJ whole genome shotgun (WGS) entry which is preliminary data.</text>
</comment>
<keyword evidence="2" id="KW-1185">Reference proteome</keyword>
<dbReference type="VEuPathDB" id="FungiDB:C8Q69DRAFT_461619"/>
<proteinExistence type="predicted"/>
<dbReference type="RefSeq" id="XP_028486547.1">
    <property type="nucleotide sequence ID" value="XM_028630261.1"/>
</dbReference>
<gene>
    <name evidence="1" type="ORF">C8Q69DRAFT_461619</name>
</gene>
<reference evidence="1 2" key="1">
    <citation type="journal article" date="2018" name="Front. Microbiol.">
        <title>Genomic and genetic insights into a cosmopolitan fungus, Paecilomyces variotii (Eurotiales).</title>
        <authorList>
            <person name="Urquhart A.S."/>
            <person name="Mondo S.J."/>
            <person name="Makela M.R."/>
            <person name="Hane J.K."/>
            <person name="Wiebenga A."/>
            <person name="He G."/>
            <person name="Mihaltcheva S."/>
            <person name="Pangilinan J."/>
            <person name="Lipzen A."/>
            <person name="Barry K."/>
            <person name="de Vries R.P."/>
            <person name="Grigoriev I.V."/>
            <person name="Idnurm A."/>
        </authorList>
    </citation>
    <scope>NUCLEOTIDE SEQUENCE [LARGE SCALE GENOMIC DNA]</scope>
    <source>
        <strain evidence="1 2">CBS 101075</strain>
    </source>
</reference>
<organism evidence="1 2">
    <name type="scientific">Byssochlamys spectabilis</name>
    <name type="common">Paecilomyces variotii</name>
    <dbReference type="NCBI Taxonomy" id="264951"/>
    <lineage>
        <taxon>Eukaryota</taxon>
        <taxon>Fungi</taxon>
        <taxon>Dikarya</taxon>
        <taxon>Ascomycota</taxon>
        <taxon>Pezizomycotina</taxon>
        <taxon>Eurotiomycetes</taxon>
        <taxon>Eurotiomycetidae</taxon>
        <taxon>Eurotiales</taxon>
        <taxon>Thermoascaceae</taxon>
        <taxon>Paecilomyces</taxon>
    </lineage>
</organism>